<organism evidence="4 5">
    <name type="scientific">Entomortierella parvispora</name>
    <dbReference type="NCBI Taxonomy" id="205924"/>
    <lineage>
        <taxon>Eukaryota</taxon>
        <taxon>Fungi</taxon>
        <taxon>Fungi incertae sedis</taxon>
        <taxon>Mucoromycota</taxon>
        <taxon>Mortierellomycotina</taxon>
        <taxon>Mortierellomycetes</taxon>
        <taxon>Mortierellales</taxon>
        <taxon>Mortierellaceae</taxon>
        <taxon>Entomortierella</taxon>
    </lineage>
</organism>
<dbReference type="SUPFAM" id="SSF88723">
    <property type="entry name" value="PIN domain-like"/>
    <property type="match status" value="1"/>
</dbReference>
<comment type="caution">
    <text evidence="4">The sequence shown here is derived from an EMBL/GenBank/DDBJ whole genome shotgun (WGS) entry which is preliminary data.</text>
</comment>
<feature type="compositionally biased region" description="Acidic residues" evidence="2">
    <location>
        <begin position="574"/>
        <end position="591"/>
    </location>
</feature>
<dbReference type="Gene3D" id="3.40.50.1010">
    <property type="entry name" value="5'-nuclease"/>
    <property type="match status" value="1"/>
</dbReference>
<dbReference type="InterPro" id="IPR006084">
    <property type="entry name" value="XPG/Rad2"/>
</dbReference>
<keyword evidence="1" id="KW-0238">DNA-binding</keyword>
<feature type="region of interest" description="Disordered" evidence="2">
    <location>
        <begin position="1203"/>
        <end position="1338"/>
    </location>
</feature>
<keyword evidence="5" id="KW-1185">Reference proteome</keyword>
<feature type="domain" description="Cas12f1-like TNB" evidence="3">
    <location>
        <begin position="1118"/>
        <end position="1177"/>
    </location>
</feature>
<dbReference type="InterPro" id="IPR029060">
    <property type="entry name" value="PIN-like_dom_sf"/>
</dbReference>
<evidence type="ECO:0000259" key="3">
    <source>
        <dbReference type="Pfam" id="PF07282"/>
    </source>
</evidence>
<protein>
    <submittedName>
        <fullName evidence="4">Transposase</fullName>
    </submittedName>
</protein>
<name>A0A9P3M130_9FUNG</name>
<feature type="compositionally biased region" description="Basic residues" evidence="2">
    <location>
        <begin position="391"/>
        <end position="405"/>
    </location>
</feature>
<gene>
    <name evidence="4" type="ORF">EMPS_09949</name>
</gene>
<evidence type="ECO:0000313" key="5">
    <source>
        <dbReference type="Proteomes" id="UP000827284"/>
    </source>
</evidence>
<dbReference type="EMBL" id="BQFW01000013">
    <property type="protein sequence ID" value="GJJ77590.1"/>
    <property type="molecule type" value="Genomic_DNA"/>
</dbReference>
<evidence type="ECO:0000256" key="2">
    <source>
        <dbReference type="SAM" id="MobiDB-lite"/>
    </source>
</evidence>
<feature type="compositionally biased region" description="Polar residues" evidence="2">
    <location>
        <begin position="354"/>
        <end position="366"/>
    </location>
</feature>
<dbReference type="InterPro" id="IPR010095">
    <property type="entry name" value="Cas12f1-like_TNB"/>
</dbReference>
<feature type="compositionally biased region" description="Basic and acidic residues" evidence="2">
    <location>
        <begin position="423"/>
        <end position="438"/>
    </location>
</feature>
<feature type="compositionally biased region" description="Low complexity" evidence="2">
    <location>
        <begin position="1261"/>
        <end position="1278"/>
    </location>
</feature>
<dbReference type="PANTHER" id="PTHR11081">
    <property type="entry name" value="FLAP ENDONUCLEASE FAMILY MEMBER"/>
    <property type="match status" value="1"/>
</dbReference>
<dbReference type="PANTHER" id="PTHR11081:SF59">
    <property type="entry name" value="FI23547P1"/>
    <property type="match status" value="1"/>
</dbReference>
<reference evidence="4" key="2">
    <citation type="journal article" date="2022" name="Microbiol. Resour. Announc.">
        <title>Whole-Genome Sequence of Entomortierella parvispora E1425, a Mucoromycotan Fungus Associated with Burkholderiaceae-Related Endosymbiotic Bacteria.</title>
        <authorList>
            <person name="Herlambang A."/>
            <person name="Guo Y."/>
            <person name="Takashima Y."/>
            <person name="Narisawa K."/>
            <person name="Ohta H."/>
            <person name="Nishizawa T."/>
        </authorList>
    </citation>
    <scope>NUCLEOTIDE SEQUENCE</scope>
    <source>
        <strain evidence="4">E1425</strain>
    </source>
</reference>
<feature type="region of interest" description="Disordered" evidence="2">
    <location>
        <begin position="560"/>
        <end position="604"/>
    </location>
</feature>
<dbReference type="Pfam" id="PF07282">
    <property type="entry name" value="Cas12f1-like_TNB"/>
    <property type="match status" value="1"/>
</dbReference>
<evidence type="ECO:0000313" key="4">
    <source>
        <dbReference type="EMBL" id="GJJ77590.1"/>
    </source>
</evidence>
<evidence type="ECO:0000256" key="1">
    <source>
        <dbReference type="ARBA" id="ARBA00023125"/>
    </source>
</evidence>
<feature type="region of interest" description="Disordered" evidence="2">
    <location>
        <begin position="348"/>
        <end position="449"/>
    </location>
</feature>
<reference evidence="4" key="1">
    <citation type="submission" date="2021-11" db="EMBL/GenBank/DDBJ databases">
        <authorList>
            <person name="Herlambang A."/>
            <person name="Guo Y."/>
            <person name="Takashima Y."/>
            <person name="Nishizawa T."/>
        </authorList>
    </citation>
    <scope>NUCLEOTIDE SEQUENCE</scope>
    <source>
        <strain evidence="4">E1425</strain>
    </source>
</reference>
<dbReference type="OrthoDB" id="2441143at2759"/>
<dbReference type="GO" id="GO:0017108">
    <property type="term" value="F:5'-flap endonuclease activity"/>
    <property type="evidence" value="ECO:0007669"/>
    <property type="project" value="TreeGrafter"/>
</dbReference>
<feature type="compositionally biased region" description="Polar residues" evidence="2">
    <location>
        <begin position="1299"/>
        <end position="1309"/>
    </location>
</feature>
<dbReference type="Proteomes" id="UP000827284">
    <property type="component" value="Unassembled WGS sequence"/>
</dbReference>
<sequence length="1338" mass="149882">MTDRTKRLDVLSFYSIIRNAYSFKAPEEAHQVLEANFLRYGGKDRLILYIDGGAAVEKEETAKKRKANSDKSAEKCYKNLDALEQRVTNNQKARKRHFVDVKKSLASLFYWPSSVRQDFINYLIKAGWTVRICETEADVAIAVDCRPEDIVISADSDMLAYGTIYTLWRPISRGLHLAYSRADVCQTLGLSSAQLTALACVVSNDYGRNIFSLGPVTSLSVIMNSKGEDPRSIVSEYLEHEGVQSKNTCDKTFELALRVFADQLQTPSTCQISGSAYSSFNALRQRFMDLCKRYQQNRSLQMTFNSSNSMDIIRLRSSSTSNRYKTVESPAIQHSRLTRARITRITMPPPVEQPQDSSISPGSNVASPLRRPSSHGNQTGEALHPALQRTRTPRHQPRYSFKSRKGTQEHPRPPMMKQLAYKPYKEPETKRKKEKSAPKDPPTLKTLSKSTAATDKLAITRHLAYHHPTSSLSIGTLKANIRLALPNQLDLQQEVMEVIQGATSEAARVKREAQRLIGCYIEKLDKIGIDHISSVDKEILRHLCQPVSMEDVKDTDDIAADEEDDNQINGLVDAELDPDDGEPEVESDDSDLQPPSTSTTKKKKDDKVQAPFIWSFLRVVYSGKRPRPSSMGDKVNAFIDRLTELGIYVSPSVDINESNMPFTPTDLLRSMATQLKAELEKMYKHGTCIIHNKLKKAKDLGILDANTQILIRDDVSAVENYVSLNKLIQQPRRIAPMTSVEQPFVGFTERELAGFFMKRGGDLKTSLTELASNEGVAPTIQDVQEWVGTKEPGYLLKRYLTDIDPSDLTSRKKGKAGHRAAIKLMSLKALRRHLRMLDDPTFDPKDYTVKGYVSRGSILTDGFRVYLLAYKLRELQCVRYRRLPPDRLPPRISSTVGGTDSYLQEIRNVVKDDMDFEKLWPGARPTDIKILTLDAGQAFVVGAYAYLPGRNGALSTTMDISVDLTRPTDAEQDGPVHLNLAVNQKAVMQPVFRYRRWLNTEKGVVTEAEPSSISDIESNLPPLRGSQSSVEEYVKKIEEVEERLSTFYNGRNRRFKRHTWDMKRAKHAEYQAIAERLLRIVGGTTGRYRDPDNHVIIGVGLGQFKSSSRLSSLHSSFLDYFIPLARSLGYLVVGINEYYTSQKCPNCHNFIARVTIRQLYCTHCKHFHHRDIMAAENMAMIVRERLEKEERPLHLQPVTEDGRYPWISESDENTGDSHITASTSVRGGRSKATKTGSSTKARASSTVKNHGKGPSGAVSHSASTTESEASAATSASSRSKSRASKRQAATGEVTDAVDTHSSSEMSSIGPSDGPSRSRKRASSLNLSQEASKMARELQ</sequence>
<feature type="compositionally biased region" description="Polar residues" evidence="2">
    <location>
        <begin position="1216"/>
        <end position="1225"/>
    </location>
</feature>
<feature type="compositionally biased region" description="Polar residues" evidence="2">
    <location>
        <begin position="1233"/>
        <end position="1248"/>
    </location>
</feature>
<proteinExistence type="predicted"/>
<accession>A0A9P3M130</accession>
<dbReference type="GO" id="GO:0003677">
    <property type="term" value="F:DNA binding"/>
    <property type="evidence" value="ECO:0007669"/>
    <property type="project" value="UniProtKB-KW"/>
</dbReference>